<evidence type="ECO:0000313" key="5">
    <source>
        <dbReference type="Proteomes" id="UP000887572"/>
    </source>
</evidence>
<keyword evidence="5" id="KW-1185">Reference proteome</keyword>
<evidence type="ECO:0000256" key="1">
    <source>
        <dbReference type="ARBA" id="ARBA00022737"/>
    </source>
</evidence>
<dbReference type="InterPro" id="IPR036770">
    <property type="entry name" value="Ankyrin_rpt-contain_sf"/>
</dbReference>
<evidence type="ECO:0000313" key="6">
    <source>
        <dbReference type="WBParaSite" id="Gr19_v10_g2350.t1"/>
    </source>
</evidence>
<evidence type="ECO:0000256" key="4">
    <source>
        <dbReference type="SAM" id="MobiDB-lite"/>
    </source>
</evidence>
<keyword evidence="1" id="KW-0677">Repeat</keyword>
<dbReference type="SUPFAM" id="SSF48403">
    <property type="entry name" value="Ankyrin repeat"/>
    <property type="match status" value="1"/>
</dbReference>
<sequence>MCQLLVAHGIDQQDNKWMVCAACYGGHLDIVKHFFGTGIDSCGRLALAAASLHGRDDVLRHLLSEEKASAEQNSDKEEKASAEQNSDKEEKASAEQNSDKEEKASGEQNSDKEEKASAEQSLDKASTSSSSSSSKSRRESAADGESDSDVPSSSQNCGTRKTESEPQFADEMPQNTQQQVRAEKVFQCSGFVDAQRWRSNINADILNRLLNADAPQFNCANALIVGALNGHLNAVEILLENKVCYLRELFKMTIDEGTTMTSLWIATAAGHLEVARRLLVVTGTDPNKGAKLTIDGKVITDLSPLCIVTSESICELLIENGAQVDQQMGNGQTPLFCACIRGNLEIVKCLVENGADINAVDELGRTPLMAAAFHGHVGLVRDLLERGARIDLATNAGGSTARDFADQSENGEIAKMLREAERQRTTTA</sequence>
<proteinExistence type="predicted"/>
<dbReference type="PROSITE" id="PS50088">
    <property type="entry name" value="ANK_REPEAT"/>
    <property type="match status" value="2"/>
</dbReference>
<accession>A0A914HKM6</accession>
<dbReference type="Pfam" id="PF12796">
    <property type="entry name" value="Ank_2"/>
    <property type="match status" value="2"/>
</dbReference>
<evidence type="ECO:0000256" key="2">
    <source>
        <dbReference type="ARBA" id="ARBA00023043"/>
    </source>
</evidence>
<feature type="region of interest" description="Disordered" evidence="4">
    <location>
        <begin position="67"/>
        <end position="180"/>
    </location>
</feature>
<evidence type="ECO:0000256" key="3">
    <source>
        <dbReference type="PROSITE-ProRule" id="PRU00023"/>
    </source>
</evidence>
<name>A0A914HKM6_GLORO</name>
<dbReference type="PANTHER" id="PTHR24188:SF29">
    <property type="entry name" value="GH09064P"/>
    <property type="match status" value="1"/>
</dbReference>
<keyword evidence="2 3" id="KW-0040">ANK repeat</keyword>
<feature type="repeat" description="ANK" evidence="3">
    <location>
        <begin position="330"/>
        <end position="362"/>
    </location>
</feature>
<dbReference type="AlphaFoldDB" id="A0A914HKM6"/>
<organism evidence="5 6">
    <name type="scientific">Globodera rostochiensis</name>
    <name type="common">Golden nematode worm</name>
    <name type="synonym">Heterodera rostochiensis</name>
    <dbReference type="NCBI Taxonomy" id="31243"/>
    <lineage>
        <taxon>Eukaryota</taxon>
        <taxon>Metazoa</taxon>
        <taxon>Ecdysozoa</taxon>
        <taxon>Nematoda</taxon>
        <taxon>Chromadorea</taxon>
        <taxon>Rhabditida</taxon>
        <taxon>Tylenchina</taxon>
        <taxon>Tylenchomorpha</taxon>
        <taxon>Tylenchoidea</taxon>
        <taxon>Heteroderidae</taxon>
        <taxon>Heteroderinae</taxon>
        <taxon>Globodera</taxon>
    </lineage>
</organism>
<feature type="repeat" description="ANK" evidence="3">
    <location>
        <begin position="363"/>
        <end position="395"/>
    </location>
</feature>
<dbReference type="InterPro" id="IPR002110">
    <property type="entry name" value="Ankyrin_rpt"/>
</dbReference>
<dbReference type="WBParaSite" id="Gr19_v10_g2350.t1">
    <property type="protein sequence ID" value="Gr19_v10_g2350.t1"/>
    <property type="gene ID" value="Gr19_v10_g2350"/>
</dbReference>
<dbReference type="PROSITE" id="PS50297">
    <property type="entry name" value="ANK_REP_REGION"/>
    <property type="match status" value="2"/>
</dbReference>
<reference evidence="6" key="1">
    <citation type="submission" date="2022-11" db="UniProtKB">
        <authorList>
            <consortium name="WormBaseParasite"/>
        </authorList>
    </citation>
    <scope>IDENTIFICATION</scope>
</reference>
<feature type="compositionally biased region" description="Basic and acidic residues" evidence="4">
    <location>
        <begin position="67"/>
        <end position="117"/>
    </location>
</feature>
<dbReference type="SMART" id="SM00248">
    <property type="entry name" value="ANK"/>
    <property type="match status" value="7"/>
</dbReference>
<protein>
    <submittedName>
        <fullName evidence="6">ANK_REP_REGION domain-containing protein</fullName>
    </submittedName>
</protein>
<dbReference type="Proteomes" id="UP000887572">
    <property type="component" value="Unplaced"/>
</dbReference>
<feature type="compositionally biased region" description="Polar residues" evidence="4">
    <location>
        <begin position="149"/>
        <end position="159"/>
    </location>
</feature>
<dbReference type="PANTHER" id="PTHR24188">
    <property type="entry name" value="ANKYRIN REPEAT PROTEIN"/>
    <property type="match status" value="1"/>
</dbReference>
<dbReference type="Gene3D" id="1.25.40.20">
    <property type="entry name" value="Ankyrin repeat-containing domain"/>
    <property type="match status" value="4"/>
</dbReference>